<evidence type="ECO:0000256" key="5">
    <source>
        <dbReference type="ARBA" id="ARBA00023136"/>
    </source>
</evidence>
<feature type="transmembrane region" description="Helical" evidence="6">
    <location>
        <begin position="38"/>
        <end position="59"/>
    </location>
</feature>
<feature type="transmembrane region" description="Helical" evidence="6">
    <location>
        <begin position="138"/>
        <end position="162"/>
    </location>
</feature>
<feature type="transmembrane region" description="Helical" evidence="6">
    <location>
        <begin position="114"/>
        <end position="132"/>
    </location>
</feature>
<organism evidence="7 8">
    <name type="scientific">Candidatus Yanofskybacteria bacterium CG10_big_fil_rev_8_21_14_0_10_37_15</name>
    <dbReference type="NCBI Taxonomy" id="1975097"/>
    <lineage>
        <taxon>Bacteria</taxon>
        <taxon>Candidatus Yanofskyibacteriota</taxon>
    </lineage>
</organism>
<dbReference type="Proteomes" id="UP000230208">
    <property type="component" value="Unassembled WGS sequence"/>
</dbReference>
<comment type="caution">
    <text evidence="7">The sequence shown here is derived from an EMBL/GenBank/DDBJ whole genome shotgun (WGS) entry which is preliminary data.</text>
</comment>
<reference evidence="7 8" key="1">
    <citation type="submission" date="2017-09" db="EMBL/GenBank/DDBJ databases">
        <title>Depth-based differentiation of microbial function through sediment-hosted aquifers and enrichment of novel symbionts in the deep terrestrial subsurface.</title>
        <authorList>
            <person name="Probst A.J."/>
            <person name="Ladd B."/>
            <person name="Jarett J.K."/>
            <person name="Geller-Mcgrath D.E."/>
            <person name="Sieber C.M."/>
            <person name="Emerson J.B."/>
            <person name="Anantharaman K."/>
            <person name="Thomas B.C."/>
            <person name="Malmstrom R."/>
            <person name="Stieglmeier M."/>
            <person name="Klingl A."/>
            <person name="Woyke T."/>
            <person name="Ryan C.M."/>
            <person name="Banfield J.F."/>
        </authorList>
    </citation>
    <scope>NUCLEOTIDE SEQUENCE [LARGE SCALE GENOMIC DNA]</scope>
    <source>
        <strain evidence="7">CG10_big_fil_rev_8_21_14_0_10_37_15</strain>
    </source>
</reference>
<feature type="transmembrane region" description="Helical" evidence="6">
    <location>
        <begin position="374"/>
        <end position="396"/>
    </location>
</feature>
<feature type="transmembrane region" description="Helical" evidence="6">
    <location>
        <begin position="266"/>
        <end position="287"/>
    </location>
</feature>
<dbReference type="Pfam" id="PF01943">
    <property type="entry name" value="Polysacc_synt"/>
    <property type="match status" value="1"/>
</dbReference>
<keyword evidence="3 6" id="KW-0812">Transmembrane</keyword>
<dbReference type="InterPro" id="IPR002797">
    <property type="entry name" value="Polysacc_synth"/>
</dbReference>
<name>A0A2H0R7M9_9BACT</name>
<feature type="transmembrane region" description="Helical" evidence="6">
    <location>
        <begin position="402"/>
        <end position="421"/>
    </location>
</feature>
<evidence type="ECO:0008006" key="9">
    <source>
        <dbReference type="Google" id="ProtNLM"/>
    </source>
</evidence>
<keyword evidence="4 6" id="KW-1133">Transmembrane helix</keyword>
<evidence type="ECO:0000256" key="1">
    <source>
        <dbReference type="ARBA" id="ARBA00004651"/>
    </source>
</evidence>
<dbReference type="PANTHER" id="PTHR30250:SF11">
    <property type="entry name" value="O-ANTIGEN TRANSPORTER-RELATED"/>
    <property type="match status" value="1"/>
</dbReference>
<evidence type="ECO:0000256" key="6">
    <source>
        <dbReference type="SAM" id="Phobius"/>
    </source>
</evidence>
<protein>
    <recommendedName>
        <fullName evidence="9">Polysaccharide biosynthesis protein C-terminal domain-containing protein</fullName>
    </recommendedName>
</protein>
<sequence length="424" mass="47152">MRILKIYMISKLQNKAKEWLLWSQKYTRTDMLYLAKGGLWLSLGDVISAVLGLLTAIAFANLLPQEIYGTYRYILSIAGVLSIASLNRMGTAVTRAVARGFEGSFVPAVKAQQLWSLLGSIGGLAVAGYYFTQDNNTLTVSFLIVALFIPLYRPFVTYSSYFSGKKLFNISTRYTIISHAISAIVLIVVLYLTNNILLILLGYFAPLSISSYTFYRITKSKIQPDSKVSEEALSFGKHLSFLGAITAAIEQLDKILLWHFLGAASLAIYAFALAPVHQMLGFIKLILPLSLPKLAEKTKGDLKKTLPYKLFIMAGTIGIFVLIYIIAAPLLFKILFPQYIESVFYSQIFALGLLTVPRNLISEALNAHGETKKIYILSLTSATFRLPLIIILVGLFGIWGAIYAYIISSFFSLILSAFLFFKRP</sequence>
<feature type="transmembrane region" description="Helical" evidence="6">
    <location>
        <begin position="71"/>
        <end position="93"/>
    </location>
</feature>
<dbReference type="PANTHER" id="PTHR30250">
    <property type="entry name" value="PST FAMILY PREDICTED COLANIC ACID TRANSPORTER"/>
    <property type="match status" value="1"/>
</dbReference>
<gene>
    <name evidence="7" type="ORF">COV30_01375</name>
</gene>
<dbReference type="EMBL" id="PCXP01000019">
    <property type="protein sequence ID" value="PIR41825.1"/>
    <property type="molecule type" value="Genomic_DNA"/>
</dbReference>
<accession>A0A2H0R7M9</accession>
<keyword evidence="5 6" id="KW-0472">Membrane</keyword>
<feature type="transmembrane region" description="Helical" evidence="6">
    <location>
        <begin position="344"/>
        <end position="362"/>
    </location>
</feature>
<evidence type="ECO:0000256" key="2">
    <source>
        <dbReference type="ARBA" id="ARBA00022475"/>
    </source>
</evidence>
<evidence type="ECO:0000313" key="7">
    <source>
        <dbReference type="EMBL" id="PIR41825.1"/>
    </source>
</evidence>
<evidence type="ECO:0000313" key="8">
    <source>
        <dbReference type="Proteomes" id="UP000230208"/>
    </source>
</evidence>
<comment type="subcellular location">
    <subcellularLocation>
        <location evidence="1">Cell membrane</location>
        <topology evidence="1">Multi-pass membrane protein</topology>
    </subcellularLocation>
</comment>
<keyword evidence="2" id="KW-1003">Cell membrane</keyword>
<feature type="transmembrane region" description="Helical" evidence="6">
    <location>
        <begin position="308"/>
        <end position="332"/>
    </location>
</feature>
<evidence type="ECO:0000256" key="4">
    <source>
        <dbReference type="ARBA" id="ARBA00022989"/>
    </source>
</evidence>
<proteinExistence type="predicted"/>
<dbReference type="InterPro" id="IPR050833">
    <property type="entry name" value="Poly_Biosynth_Transport"/>
</dbReference>
<evidence type="ECO:0000256" key="3">
    <source>
        <dbReference type="ARBA" id="ARBA00022692"/>
    </source>
</evidence>
<dbReference type="AlphaFoldDB" id="A0A2H0R7M9"/>
<dbReference type="GO" id="GO:0005886">
    <property type="term" value="C:plasma membrane"/>
    <property type="evidence" value="ECO:0007669"/>
    <property type="project" value="UniProtKB-SubCell"/>
</dbReference>